<evidence type="ECO:0000313" key="1">
    <source>
        <dbReference type="EMBL" id="GBN41606.1"/>
    </source>
</evidence>
<organism evidence="1 2">
    <name type="scientific">Araneus ventricosus</name>
    <name type="common">Orbweaver spider</name>
    <name type="synonym">Epeira ventricosa</name>
    <dbReference type="NCBI Taxonomy" id="182803"/>
    <lineage>
        <taxon>Eukaryota</taxon>
        <taxon>Metazoa</taxon>
        <taxon>Ecdysozoa</taxon>
        <taxon>Arthropoda</taxon>
        <taxon>Chelicerata</taxon>
        <taxon>Arachnida</taxon>
        <taxon>Araneae</taxon>
        <taxon>Araneomorphae</taxon>
        <taxon>Entelegynae</taxon>
        <taxon>Araneoidea</taxon>
        <taxon>Araneidae</taxon>
        <taxon>Araneus</taxon>
    </lineage>
</organism>
<protein>
    <submittedName>
        <fullName evidence="1">Uncharacterized protein</fullName>
    </submittedName>
</protein>
<evidence type="ECO:0000313" key="2">
    <source>
        <dbReference type="Proteomes" id="UP000499080"/>
    </source>
</evidence>
<accession>A0A4Y2NV19</accession>
<dbReference type="EMBL" id="BGPR01009681">
    <property type="protein sequence ID" value="GBN41606.1"/>
    <property type="molecule type" value="Genomic_DNA"/>
</dbReference>
<name>A0A4Y2NV19_ARAVE</name>
<dbReference type="AlphaFoldDB" id="A0A4Y2NV19"/>
<comment type="caution">
    <text evidence="1">The sequence shown here is derived from an EMBL/GenBank/DDBJ whole genome shotgun (WGS) entry which is preliminary data.</text>
</comment>
<gene>
    <name evidence="1" type="ORF">AVEN_103653_1</name>
</gene>
<keyword evidence="2" id="KW-1185">Reference proteome</keyword>
<dbReference type="Proteomes" id="UP000499080">
    <property type="component" value="Unassembled WGS sequence"/>
</dbReference>
<reference evidence="1 2" key="1">
    <citation type="journal article" date="2019" name="Sci. Rep.">
        <title>Orb-weaving spider Araneus ventricosus genome elucidates the spidroin gene catalogue.</title>
        <authorList>
            <person name="Kono N."/>
            <person name="Nakamura H."/>
            <person name="Ohtoshi R."/>
            <person name="Moran D.A.P."/>
            <person name="Shinohara A."/>
            <person name="Yoshida Y."/>
            <person name="Fujiwara M."/>
            <person name="Mori M."/>
            <person name="Tomita M."/>
            <person name="Arakawa K."/>
        </authorList>
    </citation>
    <scope>NUCLEOTIDE SEQUENCE [LARGE SCALE GENOMIC DNA]</scope>
</reference>
<sequence length="219" mass="24402">MAGLSSLISPLRVLLMTTRPTAFSSLSEQQPAENRPTSIEVAWTVMAGLGVRVLIIAAAGSFKLSHAFAGRQIGGPISPRDWWSNLVQRLMVQSSPEIAGPILYRDWWSNIDRRLVVQVIQSCPEIGVPILCRDWSSNLAQRLVVQSCPEIGGPITRRNWRSSARGDWWSNLVRRLVVQVIQSCQRLVVQVIQSCPEIGGPSDPILPRDWWSNLGNQFP</sequence>
<proteinExistence type="predicted"/>